<keyword evidence="1" id="KW-0378">Hydrolase</keyword>
<accession>A0ABT3N1K7</accession>
<reference evidence="5 6" key="1">
    <citation type="submission" date="2022-10" db="EMBL/GenBank/DDBJ databases">
        <title>High-quality genome sequences of two octocoral-associated bacteria, Endozoicomonas euniceicola EF212 and Endozoicomonas gorgoniicola PS125.</title>
        <authorList>
            <person name="Chiou Y.-J."/>
            <person name="Chen Y.-H."/>
        </authorList>
    </citation>
    <scope>NUCLEOTIDE SEQUENCE [LARGE SCALE GENOMIC DNA]</scope>
    <source>
        <strain evidence="5 6">PS125</strain>
    </source>
</reference>
<proteinExistence type="predicted"/>
<evidence type="ECO:0000313" key="5">
    <source>
        <dbReference type="EMBL" id="MCW7555520.1"/>
    </source>
</evidence>
<evidence type="ECO:0000256" key="2">
    <source>
        <dbReference type="SAM" id="MobiDB-lite"/>
    </source>
</evidence>
<feature type="compositionally biased region" description="Polar residues" evidence="2">
    <location>
        <begin position="435"/>
        <end position="454"/>
    </location>
</feature>
<dbReference type="InterPro" id="IPR025657">
    <property type="entry name" value="RadC_JAB"/>
</dbReference>
<feature type="compositionally biased region" description="Polar residues" evidence="2">
    <location>
        <begin position="875"/>
        <end position="884"/>
    </location>
</feature>
<dbReference type="PANTHER" id="PTHR30471">
    <property type="entry name" value="DNA REPAIR PROTEIN RADC"/>
    <property type="match status" value="1"/>
</dbReference>
<dbReference type="PROSITE" id="PS01302">
    <property type="entry name" value="UPF0758"/>
    <property type="match status" value="1"/>
</dbReference>
<evidence type="ECO:0000256" key="1">
    <source>
        <dbReference type="ARBA" id="ARBA00023049"/>
    </source>
</evidence>
<feature type="region of interest" description="Disordered" evidence="2">
    <location>
        <begin position="866"/>
        <end position="921"/>
    </location>
</feature>
<feature type="region of interest" description="Disordered" evidence="2">
    <location>
        <begin position="2207"/>
        <end position="2252"/>
    </location>
</feature>
<name>A0ABT3N1K7_9GAMM</name>
<keyword evidence="1" id="KW-0645">Protease</keyword>
<sequence length="2252" mass="248007">MKEYISDPALLDELNGDSNQKQYINDPALLAQLNGESTPATGRNYVSDPSLLAELEGSRSPTEGIQPEPPAQPQLSPYDTRYNDLMTEEEQHQAAMADYELALADYQAEQALPVMASHTLAEPVRPELSVRDLATIQSDYELGLQYLRESEFSQIVNDLEQGYYPGYEGRTLVKQLGSGLTPEAQSILQLAQLTGEELNKQRHISNQLTTDEDRKQDVFRRGFYNDLTFGYANAPDEDRLNSDDLQVAALERAEQLIRNEEATNHPLQNFLGEAVGTLLPFGAGVAGLRALRVARGLTPVGAGATGAVVEGAAVGGPLGFLRRPEGAESMSPGENVQARLQNALIEVGAGAVFDASAVKAGEGLVKMSQWLKAAPKLAKDKQIRNQARKAGYDDPEDFISDLVEVIQTDEGAFVKPKKEIFDEPSQPKNTEESETLSTEQVSAQTAETVDSPESGSKVPVTDPLSGVQASGSVSSATPASPMSRVTTIRGTPVDIEYRVVEAEDLITSHQENGIENPDYPSALQPRDRGRGASEAQLRKLAATLRPEWLSASPKASDGAPIVGPDGVVESGNGRVSALRYAYQGEKGAEYRNWLEGNAGFYGMDQQQIAGMKQPVLVRVRKTPMNELQRAQFTREANQSDIARLSPTEQARMDAELLQDEDILMYAPDSDGGMSNTENHAFLRAFVDRVGEMEAGSMIDSQGRPNADMVKRVQAAVFSKAYDDDRLITLFAEEADPDVRNLLNALNTASPAFARARSMDQALGGSDVNIVTNLMDAVDIIRTSRRDRQAVSEILDQKSLLQETEEVTGQLARFLDNNMRSPRRMGEALKELGLQLENHVIKGGDDLFGASTVSKSDFIDSTNRTLRGRHGEAAQTIPTKNNPSQPFRKEEGASLRTDDKAGRGAGEQVGAGRRAAVAESTPVSDGEARVYLKTGDSGDGLEVMGRSVRHVKTSRLPTGKKVISEPSDMAHITAPFRKDAQESFITVVTDDNGEVLRVAKMFTGDRDNTMVNPGAVAGLISNTPGAKKAWFAHNHPSGNVSQSPMDRDLTAQLHDLLDGTGIEAQGSVVIGPSNKYSYYHPTNRQGEFGNEMAADQLDIDGEIEAPIPAYGRRESLDLTERKLTGKSTDQPPVLSGDDLERYFTTNDQQKEGVVLLDNQARPVGFLSLSKDEMRSLRTGESGGSRQLLSAIDQTNASYIGARVDSAQNSEVSQIAGNLNGFSQQANVRLVDVVDGQGKALGTRQDIPSQSTFYANPVGVAFREVGKELGLEGGFSAAAGGVYGGVSSDQETFSGTWWQDVMEGAAMGGAASWGLRKAKVIGVDSITGRYFEKLGKALDELPLIGRGNAEVRDLKKKQQLMKQVIDRQTEQVGKVLMESFTPSERAIMADLIENRGIIKDYNLIHKQAHELDEFITFTSDRMKKLGMLPAELETGGYLHRYYAKHLKLLKNPLKTSPKKQSLSGSWSARRGTDDTFSQEFMSTRGRQLLKEHADLTEQINKLEKKLGDLINPETRGKLGELKEQRDSIEAIKFREYLGVQDGKTRSFIFTSDEVPKVPGIEEPKTATQLDGNKDWFRKMKKQPVRQNGLTDTGRSWHMRGQVKDKGLFWRDWTKEERTSWGEIEDAGYRFVRGQAEVAHDLSMATMFDRAARNSDWVSSSPKVVDGKEWVHVPDSKVNKNSPLKKYGALSGQYVRPDIWAALRHHGRAPFGNSLPVQVYRGAVNRWKLWKTVYNPVTHFNNTFSNTEMYYLSGYEAKYLANALKELNQGENSEIWKEARDAGLFGSDWGSSIVKNAEGGTNSVLDDLAEKLRNQPEIPDAIETTDQVMRFKEWFIKTRNAVKGADTRLGSGLELGKAVAAPASQFFRKPVHAMARSAQNLYRLEDEFFKLAVYMSERNKGKAPLAAVQDANRFFFDYNDLPKAVKIARDLPIGSPFISYTWLAVPAMIRNAIERPERLFMLAAAYEGINFAGMSVNDDLQPGEYWQRVEDENALYPNWMKGRTMFGANNSISIPFLEGYKLSLANAHALGNPFLGEASNRAGSVPPALAAWGSDWLGSNPLHVLYDIAWNENWKGREIVSPEASVQEKVSAYTNYMYQSWGPSNILTPGSYHQQKIIEGLANNVAEAKARGEEPNSIAATIVDIANVTASALGGGQFTGVDGMDNPILTRDSALASVGIKLRPVRTEQFYQFEISDLVKRQQQVNKDYRSASLKHSEGRITTEQYQRAGEHHEKRTAEISEKMTKLNEAEQRLR</sequence>
<protein>
    <recommendedName>
        <fullName evidence="7">MPN domain-containing protein</fullName>
    </recommendedName>
</protein>
<feature type="compositionally biased region" description="Polar residues" evidence="2">
    <location>
        <begin position="477"/>
        <end position="487"/>
    </location>
</feature>
<dbReference type="PANTHER" id="PTHR30471:SF3">
    <property type="entry name" value="UPF0758 PROTEIN YEES-RELATED"/>
    <property type="match status" value="1"/>
</dbReference>
<dbReference type="Gene3D" id="3.40.140.10">
    <property type="entry name" value="Cytidine Deaminase, domain 2"/>
    <property type="match status" value="1"/>
</dbReference>
<feature type="region of interest" description="Disordered" evidence="2">
    <location>
        <begin position="57"/>
        <end position="77"/>
    </location>
</feature>
<dbReference type="EMBL" id="JAPFCC010000001">
    <property type="protein sequence ID" value="MCW7555520.1"/>
    <property type="molecule type" value="Genomic_DNA"/>
</dbReference>
<evidence type="ECO:0008006" key="7">
    <source>
        <dbReference type="Google" id="ProtNLM"/>
    </source>
</evidence>
<dbReference type="RefSeq" id="WP_262565272.1">
    <property type="nucleotide sequence ID" value="NZ_JAPFCC010000001.1"/>
</dbReference>
<dbReference type="Pfam" id="PF18763">
    <property type="entry name" value="ddrB-ParB"/>
    <property type="match status" value="1"/>
</dbReference>
<feature type="domain" description="DdrB-like" evidence="4">
    <location>
        <begin position="490"/>
        <end position="621"/>
    </location>
</feature>
<dbReference type="InterPro" id="IPR020891">
    <property type="entry name" value="UPF0758_CS"/>
</dbReference>
<dbReference type="Pfam" id="PF04002">
    <property type="entry name" value="RadC"/>
    <property type="match status" value="1"/>
</dbReference>
<gene>
    <name evidence="5" type="ORF">NX722_23435</name>
</gene>
<comment type="caution">
    <text evidence="5">The sequence shown here is derived from an EMBL/GenBank/DDBJ whole genome shotgun (WGS) entry which is preliminary data.</text>
</comment>
<feature type="compositionally biased region" description="Basic and acidic residues" evidence="2">
    <location>
        <begin position="2207"/>
        <end position="2218"/>
    </location>
</feature>
<keyword evidence="6" id="KW-1185">Reference proteome</keyword>
<evidence type="ECO:0000313" key="6">
    <source>
        <dbReference type="Proteomes" id="UP001209854"/>
    </source>
</evidence>
<keyword evidence="1" id="KW-0482">Metalloprotease</keyword>
<organism evidence="5 6">
    <name type="scientific">Endozoicomonas gorgoniicola</name>
    <dbReference type="NCBI Taxonomy" id="1234144"/>
    <lineage>
        <taxon>Bacteria</taxon>
        <taxon>Pseudomonadati</taxon>
        <taxon>Pseudomonadota</taxon>
        <taxon>Gammaproteobacteria</taxon>
        <taxon>Oceanospirillales</taxon>
        <taxon>Endozoicomonadaceae</taxon>
        <taxon>Endozoicomonas</taxon>
    </lineage>
</organism>
<feature type="compositionally biased region" description="Basic and acidic residues" evidence="2">
    <location>
        <begin position="886"/>
        <end position="901"/>
    </location>
</feature>
<dbReference type="InterPro" id="IPR041398">
    <property type="entry name" value="DdrB_dom"/>
</dbReference>
<evidence type="ECO:0000259" key="3">
    <source>
        <dbReference type="Pfam" id="PF04002"/>
    </source>
</evidence>
<feature type="compositionally biased region" description="Low complexity" evidence="2">
    <location>
        <begin position="465"/>
        <end position="476"/>
    </location>
</feature>
<feature type="compositionally biased region" description="Basic and acidic residues" evidence="2">
    <location>
        <begin position="2226"/>
        <end position="2252"/>
    </location>
</feature>
<feature type="region of interest" description="Disordered" evidence="2">
    <location>
        <begin position="509"/>
        <end position="535"/>
    </location>
</feature>
<dbReference type="InterPro" id="IPR001405">
    <property type="entry name" value="UPF0758"/>
</dbReference>
<dbReference type="Proteomes" id="UP001209854">
    <property type="component" value="Unassembled WGS sequence"/>
</dbReference>
<feature type="region of interest" description="Disordered" evidence="2">
    <location>
        <begin position="1"/>
        <end position="20"/>
    </location>
</feature>
<evidence type="ECO:0000259" key="4">
    <source>
        <dbReference type="Pfam" id="PF18763"/>
    </source>
</evidence>
<feature type="region of interest" description="Disordered" evidence="2">
    <location>
        <begin position="416"/>
        <end position="487"/>
    </location>
</feature>
<feature type="domain" description="RadC-like JAB" evidence="3">
    <location>
        <begin position="963"/>
        <end position="1077"/>
    </location>
</feature>